<keyword evidence="2" id="KW-1185">Reference proteome</keyword>
<organism evidence="1 2">
    <name type="scientific">Ottowia flava</name>
    <dbReference type="NCBI Taxonomy" id="2675430"/>
    <lineage>
        <taxon>Bacteria</taxon>
        <taxon>Pseudomonadati</taxon>
        <taxon>Pseudomonadota</taxon>
        <taxon>Betaproteobacteria</taxon>
        <taxon>Burkholderiales</taxon>
        <taxon>Comamonadaceae</taxon>
        <taxon>Ottowia</taxon>
    </lineage>
</organism>
<sequence length="66" mass="7455">MNAPDFALRERIRDAAQFQTRVRFAELAARRGDFQATCRRLFAAGVPYDQCYCAAKALILSVRSEA</sequence>
<evidence type="ECO:0000313" key="2">
    <source>
        <dbReference type="Proteomes" id="UP001597304"/>
    </source>
</evidence>
<proteinExistence type="predicted"/>
<reference evidence="2" key="1">
    <citation type="journal article" date="2019" name="Int. J. Syst. Evol. Microbiol.">
        <title>The Global Catalogue of Microorganisms (GCM) 10K type strain sequencing project: providing services to taxonomists for standard genome sequencing and annotation.</title>
        <authorList>
            <consortium name="The Broad Institute Genomics Platform"/>
            <consortium name="The Broad Institute Genome Sequencing Center for Infectious Disease"/>
            <person name="Wu L."/>
            <person name="Ma J."/>
        </authorList>
    </citation>
    <scope>NUCLEOTIDE SEQUENCE [LARGE SCALE GENOMIC DNA]</scope>
    <source>
        <strain evidence="2">LMG 29247</strain>
    </source>
</reference>
<name>A0ABW4KNZ2_9BURK</name>
<evidence type="ECO:0000313" key="1">
    <source>
        <dbReference type="EMBL" id="MFD1709730.1"/>
    </source>
</evidence>
<dbReference type="Proteomes" id="UP001597304">
    <property type="component" value="Unassembled WGS sequence"/>
</dbReference>
<comment type="caution">
    <text evidence="1">The sequence shown here is derived from an EMBL/GenBank/DDBJ whole genome shotgun (WGS) entry which is preliminary data.</text>
</comment>
<dbReference type="EMBL" id="JBHUEJ010000008">
    <property type="protein sequence ID" value="MFD1709730.1"/>
    <property type="molecule type" value="Genomic_DNA"/>
</dbReference>
<dbReference type="RefSeq" id="WP_147913383.1">
    <property type="nucleotide sequence ID" value="NZ_JBHUEJ010000008.1"/>
</dbReference>
<gene>
    <name evidence="1" type="ORF">ACFSF0_03875</name>
</gene>
<protein>
    <submittedName>
        <fullName evidence="1">Uncharacterized protein</fullName>
    </submittedName>
</protein>
<accession>A0ABW4KNZ2</accession>